<dbReference type="InterPro" id="IPR002645">
    <property type="entry name" value="STAS_dom"/>
</dbReference>
<dbReference type="SUPFAM" id="SSF52091">
    <property type="entry name" value="SpoIIaa-like"/>
    <property type="match status" value="1"/>
</dbReference>
<protein>
    <submittedName>
        <fullName evidence="7">SulP family inorganic anion transporter</fullName>
    </submittedName>
</protein>
<dbReference type="Pfam" id="PF01740">
    <property type="entry name" value="STAS"/>
    <property type="match status" value="1"/>
</dbReference>
<dbReference type="RefSeq" id="WP_148812062.1">
    <property type="nucleotide sequence ID" value="NZ_CP043046.1"/>
</dbReference>
<evidence type="ECO:0000256" key="2">
    <source>
        <dbReference type="ARBA" id="ARBA00022692"/>
    </source>
</evidence>
<feature type="transmembrane region" description="Helical" evidence="5">
    <location>
        <begin position="391"/>
        <end position="424"/>
    </location>
</feature>
<evidence type="ECO:0000256" key="1">
    <source>
        <dbReference type="ARBA" id="ARBA00004141"/>
    </source>
</evidence>
<feature type="transmembrane region" description="Helical" evidence="5">
    <location>
        <begin position="352"/>
        <end position="371"/>
    </location>
</feature>
<keyword evidence="8" id="KW-1185">Reference proteome</keyword>
<dbReference type="Proteomes" id="UP000325161">
    <property type="component" value="Chromosome"/>
</dbReference>
<reference evidence="7 8" key="1">
    <citation type="submission" date="2019-08" db="EMBL/GenBank/DDBJ databases">
        <title>Amphibian skin-associated Pigmentiphaga: genome sequence and occurrence across geography and hosts.</title>
        <authorList>
            <person name="Bletz M.C."/>
            <person name="Bunk B."/>
            <person name="Sproeer C."/>
            <person name="Biwer P."/>
            <person name="Reiter S."/>
            <person name="Rabemananjara F.C.E."/>
            <person name="Schulz S."/>
            <person name="Overmann J."/>
            <person name="Vences M."/>
        </authorList>
    </citation>
    <scope>NUCLEOTIDE SEQUENCE [LARGE SCALE GENOMIC DNA]</scope>
    <source>
        <strain evidence="7 8">Mada1488</strain>
    </source>
</reference>
<evidence type="ECO:0000313" key="7">
    <source>
        <dbReference type="EMBL" id="QEI04602.1"/>
    </source>
</evidence>
<dbReference type="GO" id="GO:0055085">
    <property type="term" value="P:transmembrane transport"/>
    <property type="evidence" value="ECO:0007669"/>
    <property type="project" value="InterPro"/>
</dbReference>
<dbReference type="OrthoDB" id="9769739at2"/>
<dbReference type="Pfam" id="PF00916">
    <property type="entry name" value="Sulfate_transp"/>
    <property type="match status" value="1"/>
</dbReference>
<dbReference type="PROSITE" id="PS50801">
    <property type="entry name" value="STAS"/>
    <property type="match status" value="1"/>
</dbReference>
<feature type="domain" description="STAS" evidence="6">
    <location>
        <begin position="455"/>
        <end position="561"/>
    </location>
</feature>
<evidence type="ECO:0000256" key="4">
    <source>
        <dbReference type="ARBA" id="ARBA00023136"/>
    </source>
</evidence>
<dbReference type="Gene3D" id="3.30.750.24">
    <property type="entry name" value="STAS domain"/>
    <property type="match status" value="1"/>
</dbReference>
<evidence type="ECO:0000256" key="5">
    <source>
        <dbReference type="SAM" id="Phobius"/>
    </source>
</evidence>
<evidence type="ECO:0000256" key="3">
    <source>
        <dbReference type="ARBA" id="ARBA00022989"/>
    </source>
</evidence>
<feature type="transmembrane region" description="Helical" evidence="5">
    <location>
        <begin position="35"/>
        <end position="54"/>
    </location>
</feature>
<organism evidence="7 8">
    <name type="scientific">Pigmentiphaga aceris</name>
    <dbReference type="NCBI Taxonomy" id="1940612"/>
    <lineage>
        <taxon>Bacteria</taxon>
        <taxon>Pseudomonadati</taxon>
        <taxon>Pseudomonadota</taxon>
        <taxon>Betaproteobacteria</taxon>
        <taxon>Burkholderiales</taxon>
        <taxon>Alcaligenaceae</taxon>
        <taxon>Pigmentiphaga</taxon>
    </lineage>
</organism>
<dbReference type="PANTHER" id="PTHR11814">
    <property type="entry name" value="SULFATE TRANSPORTER"/>
    <property type="match status" value="1"/>
</dbReference>
<evidence type="ECO:0000259" key="6">
    <source>
        <dbReference type="PROSITE" id="PS50801"/>
    </source>
</evidence>
<dbReference type="InterPro" id="IPR001902">
    <property type="entry name" value="SLC26A/SulP_fam"/>
</dbReference>
<feature type="transmembrane region" description="Helical" evidence="5">
    <location>
        <begin position="139"/>
        <end position="159"/>
    </location>
</feature>
<feature type="transmembrane region" description="Helical" evidence="5">
    <location>
        <begin position="259"/>
        <end position="279"/>
    </location>
</feature>
<keyword evidence="4 5" id="KW-0472">Membrane</keyword>
<name>A0A5C0AR70_9BURK</name>
<feature type="transmembrane region" description="Helical" evidence="5">
    <location>
        <begin position="325"/>
        <end position="346"/>
    </location>
</feature>
<dbReference type="CDD" id="cd07042">
    <property type="entry name" value="STAS_SulP_like_sulfate_transporter"/>
    <property type="match status" value="1"/>
</dbReference>
<dbReference type="InterPro" id="IPR011547">
    <property type="entry name" value="SLC26A/SulP_dom"/>
</dbReference>
<keyword evidence="3 5" id="KW-1133">Transmembrane helix</keyword>
<comment type="subcellular location">
    <subcellularLocation>
        <location evidence="1">Membrane</location>
        <topology evidence="1">Multi-pass membrane protein</topology>
    </subcellularLocation>
</comment>
<feature type="transmembrane region" description="Helical" evidence="5">
    <location>
        <begin position="179"/>
        <end position="202"/>
    </location>
</feature>
<feature type="transmembrane region" description="Helical" evidence="5">
    <location>
        <begin position="109"/>
        <end position="127"/>
    </location>
</feature>
<proteinExistence type="predicted"/>
<keyword evidence="2 5" id="KW-0812">Transmembrane</keyword>
<sequence>MSRARWQTWLRPYAPFLAWPRPTASSLRADARAGLTLGLILVPQAVAYAILAGMPPITGLYAALLPPLVGILWGSCGLLGIGPVALTSMLIAGSLSGLAWAGSPRWAELGVWLALMSGAIQFAIGALRLGTIVDFLSSTVVKAFTQAAALLIVLSQLPALLGMDASQVWGALREGAPAVAWYSIDKLGALFGLGTMAFLVLLRRYGKRYPLVVFAALCTGVLSWITGYRARGGAVVGELPAGLPDITMPTLMNWSDYRALLPAAIVIALVSFVETLASARSISRIQRVRWDGNQELIGQGLAKVASGFCGAFPVSASFSRSALNVYSGAFSGWTAGFSFLCVLATLLWFTPLLAWLPLPTLAAVIIVSSVLNLMEPKWFVQLWRASRTETFIALATVVATLIAAPQLQWGVLAGFLLSLGHYLYQRSHPRIIEVSAHEDGTLRDRQRLDLPPLAPGLLAVRMDEALNFVTASPLEHFILDRCRADPGIRQVLLHAGPINGIDNSGVETLAYLVGALRERGIALHLSGLKKQVEDVLRATQVLPLPEPGKVFATEGQAIAELRS</sequence>
<dbReference type="GO" id="GO:0016020">
    <property type="term" value="C:membrane"/>
    <property type="evidence" value="ECO:0007669"/>
    <property type="project" value="UniProtKB-SubCell"/>
</dbReference>
<gene>
    <name evidence="7" type="ORF">FXN63_01190</name>
</gene>
<dbReference type="KEGG" id="pacr:FXN63_01190"/>
<evidence type="ECO:0000313" key="8">
    <source>
        <dbReference type="Proteomes" id="UP000325161"/>
    </source>
</evidence>
<dbReference type="AlphaFoldDB" id="A0A5C0AR70"/>
<dbReference type="InterPro" id="IPR036513">
    <property type="entry name" value="STAS_dom_sf"/>
</dbReference>
<accession>A0A5C0AR70</accession>
<feature type="transmembrane region" description="Helical" evidence="5">
    <location>
        <begin position="209"/>
        <end position="230"/>
    </location>
</feature>
<dbReference type="EMBL" id="CP043046">
    <property type="protein sequence ID" value="QEI04602.1"/>
    <property type="molecule type" value="Genomic_DNA"/>
</dbReference>